<gene>
    <name evidence="3" type="ORF">Tci_503837</name>
</gene>
<dbReference type="EMBL" id="BKCJ010264820">
    <property type="protein sequence ID" value="GEZ31864.1"/>
    <property type="molecule type" value="Genomic_DNA"/>
</dbReference>
<dbReference type="AlphaFoldDB" id="A0A699IC98"/>
<organism evidence="3">
    <name type="scientific">Tanacetum cinerariifolium</name>
    <name type="common">Dalmatian daisy</name>
    <name type="synonym">Chrysanthemum cinerariifolium</name>
    <dbReference type="NCBI Taxonomy" id="118510"/>
    <lineage>
        <taxon>Eukaryota</taxon>
        <taxon>Viridiplantae</taxon>
        <taxon>Streptophyta</taxon>
        <taxon>Embryophyta</taxon>
        <taxon>Tracheophyta</taxon>
        <taxon>Spermatophyta</taxon>
        <taxon>Magnoliopsida</taxon>
        <taxon>eudicotyledons</taxon>
        <taxon>Gunneridae</taxon>
        <taxon>Pentapetalae</taxon>
        <taxon>asterids</taxon>
        <taxon>campanulids</taxon>
        <taxon>Asterales</taxon>
        <taxon>Asteraceae</taxon>
        <taxon>Asteroideae</taxon>
        <taxon>Anthemideae</taxon>
        <taxon>Anthemidinae</taxon>
        <taxon>Tanacetum</taxon>
    </lineage>
</organism>
<comment type="caution">
    <text evidence="3">The sequence shown here is derived from an EMBL/GenBank/DDBJ whole genome shotgun (WGS) entry which is preliminary data.</text>
</comment>
<evidence type="ECO:0000256" key="1">
    <source>
        <dbReference type="SAM" id="MobiDB-lite"/>
    </source>
</evidence>
<feature type="compositionally biased region" description="Acidic residues" evidence="1">
    <location>
        <begin position="204"/>
        <end position="220"/>
    </location>
</feature>
<evidence type="ECO:0000259" key="2">
    <source>
        <dbReference type="Pfam" id="PF07727"/>
    </source>
</evidence>
<dbReference type="Pfam" id="PF07727">
    <property type="entry name" value="RVT_2"/>
    <property type="match status" value="1"/>
</dbReference>
<dbReference type="PANTHER" id="PTHR11439">
    <property type="entry name" value="GAG-POL-RELATED RETROTRANSPOSON"/>
    <property type="match status" value="1"/>
</dbReference>
<reference evidence="3" key="1">
    <citation type="journal article" date="2019" name="Sci. Rep.">
        <title>Draft genome of Tanacetum cinerariifolium, the natural source of mosquito coil.</title>
        <authorList>
            <person name="Yamashiro T."/>
            <person name="Shiraishi A."/>
            <person name="Satake H."/>
            <person name="Nakayama K."/>
        </authorList>
    </citation>
    <scope>NUCLEOTIDE SEQUENCE</scope>
</reference>
<protein>
    <submittedName>
        <fullName evidence="3">Retrovirus-related Pol polyprotein from transposon TNT 1-94</fullName>
    </submittedName>
</protein>
<evidence type="ECO:0000313" key="3">
    <source>
        <dbReference type="EMBL" id="GEZ31864.1"/>
    </source>
</evidence>
<dbReference type="PANTHER" id="PTHR11439:SF509">
    <property type="entry name" value="RNA-DIRECTED DNA POLYMERASE"/>
    <property type="match status" value="1"/>
</dbReference>
<sequence>MDMPDDVVFRIHYNGVFKYAPRRYEQFRVVEMQACTTHRVMFSHLLDMLEHDGYMSVEELVAWAEDEANSPYLRSPPLKSRPFRNDMRVLMCFDLENEDMNNAAKILEGMSDAVEGRIECVEGVNDVANEVVHGTIECVEGLNDGANCLSIDEQVFATQNKLDKGKYPITNDDIVTSKKRKNPSRGNGISIRENDNHVFMDNETNSDENVDNYSETESEESDKSFDYLSNGEDEVIELTIRMIQFKNTTDEVADEEEATEVKHDTIADVDKNEDVDDHGLGLTLLIRKHENYMEALLRKLKGNEMGITYPFALVEKPKEMNAKNFALTEGDVSIKDHYGYLRQEEGINFEESFGPVARIKAIRIFVANAANKNMMIFQLDVKIELLNGELKEEVYVSQLEGFVDQDNPSHVYKLKKALYGLKQAPRAWYDMLSSFLISQHFSKGAVDPTLFTLKTGNDLLLAKPTEKHLNAVKWIFRYLKGTINIGLWYLKDIGMSLTAYADADHARCQDTRHNTSGKEHCNLEYKGGIYCLIWVSCLNPMDAFTANKLWFSIQ</sequence>
<name>A0A699IC98_TANCI</name>
<dbReference type="InterPro" id="IPR013103">
    <property type="entry name" value="RVT_2"/>
</dbReference>
<proteinExistence type="predicted"/>
<feature type="region of interest" description="Disordered" evidence="1">
    <location>
        <begin position="176"/>
        <end position="228"/>
    </location>
</feature>
<accession>A0A699IC98</accession>
<feature type="domain" description="Reverse transcriptase Ty1/copia-type" evidence="2">
    <location>
        <begin position="342"/>
        <end position="460"/>
    </location>
</feature>